<keyword evidence="5 6" id="KW-0269">Exonuclease</keyword>
<gene>
    <name evidence="6 7" type="primary">xseB</name>
    <name evidence="7" type="ORF">WMO28_01595</name>
</gene>
<dbReference type="EC" id="3.1.11.6" evidence="6"/>
<comment type="caution">
    <text evidence="7">The sequence shown here is derived from an EMBL/GenBank/DDBJ whole genome shotgun (WGS) entry which is preliminary data.</text>
</comment>
<comment type="catalytic activity">
    <reaction evidence="6">
        <text>Exonucleolytic cleavage in either 5'- to 3'- or 3'- to 5'-direction to yield nucleoside 5'-phosphates.</text>
        <dbReference type="EC" id="3.1.11.6"/>
    </reaction>
</comment>
<dbReference type="PANTHER" id="PTHR34137:SF1">
    <property type="entry name" value="EXODEOXYRIBONUCLEASE 7 SMALL SUBUNIT"/>
    <property type="match status" value="1"/>
</dbReference>
<keyword evidence="4 6" id="KW-0378">Hydrolase</keyword>
<evidence type="ECO:0000256" key="4">
    <source>
        <dbReference type="ARBA" id="ARBA00022801"/>
    </source>
</evidence>
<protein>
    <recommendedName>
        <fullName evidence="6">Exodeoxyribonuclease 7 small subunit</fullName>
        <ecNumber evidence="6">3.1.11.6</ecNumber>
    </recommendedName>
    <alternativeName>
        <fullName evidence="6">Exodeoxyribonuclease VII small subunit</fullName>
        <shortName evidence="6">Exonuclease VII small subunit</shortName>
    </alternativeName>
</protein>
<dbReference type="Gene3D" id="1.10.287.1040">
    <property type="entry name" value="Exonuclease VII, small subunit"/>
    <property type="match status" value="1"/>
</dbReference>
<dbReference type="HAMAP" id="MF_00337">
    <property type="entry name" value="Exonuc_7_S"/>
    <property type="match status" value="1"/>
</dbReference>
<dbReference type="PANTHER" id="PTHR34137">
    <property type="entry name" value="EXODEOXYRIBONUCLEASE 7 SMALL SUBUNIT"/>
    <property type="match status" value="1"/>
</dbReference>
<keyword evidence="2 6" id="KW-0963">Cytoplasm</keyword>
<dbReference type="NCBIfam" id="TIGR01280">
    <property type="entry name" value="xseB"/>
    <property type="match status" value="1"/>
</dbReference>
<keyword evidence="8" id="KW-1185">Reference proteome</keyword>
<dbReference type="InterPro" id="IPR037004">
    <property type="entry name" value="Exonuc_VII_ssu_sf"/>
</dbReference>
<organism evidence="7 8">
    <name type="scientific">Blautia aquisgranensis</name>
    <dbReference type="NCBI Taxonomy" id="3133153"/>
    <lineage>
        <taxon>Bacteria</taxon>
        <taxon>Bacillati</taxon>
        <taxon>Bacillota</taxon>
        <taxon>Clostridia</taxon>
        <taxon>Lachnospirales</taxon>
        <taxon>Lachnospiraceae</taxon>
        <taxon>Blautia</taxon>
    </lineage>
</organism>
<dbReference type="InterPro" id="IPR003761">
    <property type="entry name" value="Exonuc_VII_S"/>
</dbReference>
<keyword evidence="3 6" id="KW-0540">Nuclease</keyword>
<accession>A0ABV1BAH7</accession>
<dbReference type="Pfam" id="PF02609">
    <property type="entry name" value="Exonuc_VII_S"/>
    <property type="match status" value="1"/>
</dbReference>
<evidence type="ECO:0000256" key="2">
    <source>
        <dbReference type="ARBA" id="ARBA00022490"/>
    </source>
</evidence>
<dbReference type="GO" id="GO:0008855">
    <property type="term" value="F:exodeoxyribonuclease VII activity"/>
    <property type="evidence" value="ECO:0007669"/>
    <property type="project" value="UniProtKB-EC"/>
</dbReference>
<sequence length="74" mass="8760">MAETEEKKEARSIEETFGELDLLAQKLEDRDTPLEESFRLYRQGMELLKDLSGRLDTVEKKMLQMNEDGTFREF</sequence>
<reference evidence="7 8" key="1">
    <citation type="submission" date="2024-03" db="EMBL/GenBank/DDBJ databases">
        <title>Human intestinal bacterial collection.</title>
        <authorList>
            <person name="Pauvert C."/>
            <person name="Hitch T.C.A."/>
            <person name="Clavel T."/>
        </authorList>
    </citation>
    <scope>NUCLEOTIDE SEQUENCE [LARGE SCALE GENOMIC DNA]</scope>
    <source>
        <strain evidence="7 8">CLA-JM-H16</strain>
    </source>
</reference>
<dbReference type="EMBL" id="JBBMEJ010000001">
    <property type="protein sequence ID" value="MEQ2369648.1"/>
    <property type="molecule type" value="Genomic_DNA"/>
</dbReference>
<evidence type="ECO:0000313" key="8">
    <source>
        <dbReference type="Proteomes" id="UP001473063"/>
    </source>
</evidence>
<name>A0ABV1BAH7_9FIRM</name>
<evidence type="ECO:0000256" key="5">
    <source>
        <dbReference type="ARBA" id="ARBA00022839"/>
    </source>
</evidence>
<comment type="function">
    <text evidence="6">Bidirectionally degrades single-stranded DNA into large acid-insoluble oligonucleotides, which are then degraded further into small acid-soluble oligonucleotides.</text>
</comment>
<comment type="subunit">
    <text evidence="6">Heterooligomer composed of large and small subunits.</text>
</comment>
<dbReference type="RefSeq" id="WP_178642976.1">
    <property type="nucleotide sequence ID" value="NZ_JBBMEJ010000001.1"/>
</dbReference>
<evidence type="ECO:0000313" key="7">
    <source>
        <dbReference type="EMBL" id="MEQ2369648.1"/>
    </source>
</evidence>
<evidence type="ECO:0000256" key="6">
    <source>
        <dbReference type="HAMAP-Rule" id="MF_00337"/>
    </source>
</evidence>
<proteinExistence type="inferred from homology"/>
<evidence type="ECO:0000256" key="1">
    <source>
        <dbReference type="ARBA" id="ARBA00009998"/>
    </source>
</evidence>
<dbReference type="Proteomes" id="UP001473063">
    <property type="component" value="Unassembled WGS sequence"/>
</dbReference>
<evidence type="ECO:0000256" key="3">
    <source>
        <dbReference type="ARBA" id="ARBA00022722"/>
    </source>
</evidence>
<comment type="similarity">
    <text evidence="1 6">Belongs to the XseB family.</text>
</comment>
<dbReference type="SUPFAM" id="SSF116842">
    <property type="entry name" value="XseB-like"/>
    <property type="match status" value="1"/>
</dbReference>
<comment type="subcellular location">
    <subcellularLocation>
        <location evidence="6">Cytoplasm</location>
    </subcellularLocation>
</comment>